<dbReference type="EMBL" id="CP003390">
    <property type="protein sequence ID" value="AFI85433.1"/>
    <property type="molecule type" value="Genomic_DNA"/>
</dbReference>
<reference evidence="2 3" key="2">
    <citation type="journal article" date="2013" name="Int. J. Syst. Evol. Microbiol.">
        <title>Methylophaga nitratireducenticrescens sp. nov. and Methylophaga frappieri sp. nov., isolated from the biofilm of the methanol-fed denitrification system treating the seawater at the Montreal Biodome.</title>
        <authorList>
            <person name="Villeneuve C."/>
            <person name="Martineau C."/>
            <person name="Mauffrey F."/>
            <person name="Villemur R."/>
        </authorList>
    </citation>
    <scope>NUCLEOTIDE SEQUENCE [LARGE SCALE GENOMIC DNA]</scope>
    <source>
        <strain evidence="2 3">JAM1</strain>
    </source>
</reference>
<dbReference type="InterPro" id="IPR021109">
    <property type="entry name" value="Peptidase_aspartic_dom_sf"/>
</dbReference>
<feature type="domain" description="Retropepsin-like aspartic endopeptidase" evidence="1">
    <location>
        <begin position="128"/>
        <end position="264"/>
    </location>
</feature>
<dbReference type="SUPFAM" id="SSF50630">
    <property type="entry name" value="Acid proteases"/>
    <property type="match status" value="1"/>
</dbReference>
<gene>
    <name evidence="2" type="ordered locus">Q7A_2645</name>
</gene>
<dbReference type="Gene3D" id="2.40.70.10">
    <property type="entry name" value="Acid Proteases"/>
    <property type="match status" value="1"/>
</dbReference>
<dbReference type="RefSeq" id="WP_014707794.1">
    <property type="nucleotide sequence ID" value="NC_017857.3"/>
</dbReference>
<dbReference type="AlphaFoldDB" id="I1XM14"/>
<dbReference type="PATRIC" id="fig|754476.3.peg.2593"/>
<dbReference type="Pfam" id="PF05618">
    <property type="entry name" value="Zn_protease"/>
    <property type="match status" value="1"/>
</dbReference>
<evidence type="ECO:0000259" key="1">
    <source>
        <dbReference type="Pfam" id="PF05618"/>
    </source>
</evidence>
<keyword evidence="3" id="KW-1185">Reference proteome</keyword>
<dbReference type="InterPro" id="IPR008503">
    <property type="entry name" value="Asp_endopeptidase"/>
</dbReference>
<dbReference type="PANTHER" id="PTHR38037:SF2">
    <property type="entry name" value="ATP-DEPENDENT ZINC PROTEASE DOMAIN-CONTAINING PROTEIN-RELATED"/>
    <property type="match status" value="1"/>
</dbReference>
<dbReference type="STRING" id="754476.Q7A_2645"/>
<dbReference type="PROSITE" id="PS51257">
    <property type="entry name" value="PROKAR_LIPOPROTEIN"/>
    <property type="match status" value="1"/>
</dbReference>
<dbReference type="PANTHER" id="PTHR38037">
    <property type="entry name" value="ZN_PROTEASE DOMAIN-CONTAINING PROTEIN"/>
    <property type="match status" value="1"/>
</dbReference>
<dbReference type="KEGG" id="mej:Q7A_2645"/>
<proteinExistence type="predicted"/>
<dbReference type="Proteomes" id="UP000009144">
    <property type="component" value="Chromosome"/>
</dbReference>
<evidence type="ECO:0000313" key="2">
    <source>
        <dbReference type="EMBL" id="AFI85433.1"/>
    </source>
</evidence>
<dbReference type="HOGENOM" id="CLU_070079_0_0_6"/>
<dbReference type="eggNOG" id="COG4067">
    <property type="taxonomic scope" value="Bacteria"/>
</dbReference>
<reference evidence="2 3" key="1">
    <citation type="journal article" date="2012" name="J. Bacteriol.">
        <title>Complete genome sequences of Methylophaga sp. strain JAM1 and Methylophaga sp. strain JAM7.</title>
        <authorList>
            <person name="Villeneuve C."/>
            <person name="Martineau C."/>
            <person name="Mauffrey F."/>
            <person name="Villemur R."/>
        </authorList>
    </citation>
    <scope>NUCLEOTIDE SEQUENCE [LARGE SCALE GENOMIC DNA]</scope>
    <source>
        <strain evidence="2 3">JAM1</strain>
    </source>
</reference>
<evidence type="ECO:0000313" key="3">
    <source>
        <dbReference type="Proteomes" id="UP000009144"/>
    </source>
</evidence>
<dbReference type="OrthoDB" id="8546610at2"/>
<accession>I1XM14</accession>
<name>I1XM14_METNJ</name>
<organism evidence="2 3">
    <name type="scientific">Methylophaga nitratireducenticrescens</name>
    <dbReference type="NCBI Taxonomy" id="754476"/>
    <lineage>
        <taxon>Bacteria</taxon>
        <taxon>Pseudomonadati</taxon>
        <taxon>Pseudomonadota</taxon>
        <taxon>Gammaproteobacteria</taxon>
        <taxon>Thiotrichales</taxon>
        <taxon>Piscirickettsiaceae</taxon>
        <taxon>Methylophaga</taxon>
    </lineage>
</organism>
<protein>
    <recommendedName>
        <fullName evidence="1">Retropepsin-like aspartic endopeptidase domain-containing protein</fullName>
    </recommendedName>
</protein>
<sequence length="289" mass="32348">MLKLKLPFIIVISSLMTTACIQNQSRPSVTNEQLKFALSNTESRLENQIRQQCQKIIDNQSKHQVGLQSFSKEQQITRKQLDQLNEQVEELNETLVQRAVVQSAQAVKATATNSCPPAAPVTLNDKLVLGQTEWLWIESVNRVFPARVDTGATTSSLTAQDIVTLERDGQKWARFTIVPEEGSDNSYEVEAPIARIANIRQSSTNELDKRPVVRLTIRIGNMTDTAEFTLTDRSHMSYPILLGREFLKDIAVVDVAKKNVQPKPDILKDRASAIPKKAKQANPKASDEE</sequence>